<dbReference type="EMBL" id="BMAU01021203">
    <property type="protein sequence ID" value="GFX98884.1"/>
    <property type="molecule type" value="Genomic_DNA"/>
</dbReference>
<dbReference type="Proteomes" id="UP000887159">
    <property type="component" value="Unassembled WGS sequence"/>
</dbReference>
<reference evidence="1" key="1">
    <citation type="submission" date="2020-08" db="EMBL/GenBank/DDBJ databases">
        <title>Multicomponent nature underlies the extraordinary mechanical properties of spider dragline silk.</title>
        <authorList>
            <person name="Kono N."/>
            <person name="Nakamura H."/>
            <person name="Mori M."/>
            <person name="Yoshida Y."/>
            <person name="Ohtoshi R."/>
            <person name="Malay A.D."/>
            <person name="Moran D.A.P."/>
            <person name="Tomita M."/>
            <person name="Numata K."/>
            <person name="Arakawa K."/>
        </authorList>
    </citation>
    <scope>NUCLEOTIDE SEQUENCE</scope>
</reference>
<organism evidence="1 2">
    <name type="scientific">Trichonephila clavipes</name>
    <name type="common">Golden silk orbweaver</name>
    <name type="synonym">Nephila clavipes</name>
    <dbReference type="NCBI Taxonomy" id="2585209"/>
    <lineage>
        <taxon>Eukaryota</taxon>
        <taxon>Metazoa</taxon>
        <taxon>Ecdysozoa</taxon>
        <taxon>Arthropoda</taxon>
        <taxon>Chelicerata</taxon>
        <taxon>Arachnida</taxon>
        <taxon>Araneae</taxon>
        <taxon>Araneomorphae</taxon>
        <taxon>Entelegynae</taxon>
        <taxon>Araneoidea</taxon>
        <taxon>Nephilidae</taxon>
        <taxon>Trichonephila</taxon>
    </lineage>
</organism>
<protein>
    <submittedName>
        <fullName evidence="1">Uncharacterized protein</fullName>
    </submittedName>
</protein>
<proteinExistence type="predicted"/>
<comment type="caution">
    <text evidence="1">The sequence shown here is derived from an EMBL/GenBank/DDBJ whole genome shotgun (WGS) entry which is preliminary data.</text>
</comment>
<evidence type="ECO:0000313" key="2">
    <source>
        <dbReference type="Proteomes" id="UP000887159"/>
    </source>
</evidence>
<dbReference type="AlphaFoldDB" id="A0A8X6RU75"/>
<name>A0A8X6RU75_TRICX</name>
<sequence>MLGIHSDDALPSLTVQDMEIELLEEWNPNCLTDNHIVPKLNNGLHTATFVFIMNALPDRFLFATDPVSRNRCTKSVIDAFGAVSPGYFC</sequence>
<evidence type="ECO:0000313" key="1">
    <source>
        <dbReference type="EMBL" id="GFX98884.1"/>
    </source>
</evidence>
<gene>
    <name evidence="1" type="ORF">TNCV_1504601</name>
</gene>
<accession>A0A8X6RU75</accession>
<keyword evidence="2" id="KW-1185">Reference proteome</keyword>